<evidence type="ECO:0000313" key="1">
    <source>
        <dbReference type="EMBL" id="KFM60949.1"/>
    </source>
</evidence>
<dbReference type="EMBL" id="KK113748">
    <property type="protein sequence ID" value="KFM60949.1"/>
    <property type="molecule type" value="Genomic_DNA"/>
</dbReference>
<proteinExistence type="predicted"/>
<dbReference type="AlphaFoldDB" id="A0A087T760"/>
<name>A0A087T760_STEMI</name>
<organism evidence="1 2">
    <name type="scientific">Stegodyphus mimosarum</name>
    <name type="common">African social velvet spider</name>
    <dbReference type="NCBI Taxonomy" id="407821"/>
    <lineage>
        <taxon>Eukaryota</taxon>
        <taxon>Metazoa</taxon>
        <taxon>Ecdysozoa</taxon>
        <taxon>Arthropoda</taxon>
        <taxon>Chelicerata</taxon>
        <taxon>Arachnida</taxon>
        <taxon>Araneae</taxon>
        <taxon>Araneomorphae</taxon>
        <taxon>Entelegynae</taxon>
        <taxon>Eresoidea</taxon>
        <taxon>Eresidae</taxon>
        <taxon>Stegodyphus</taxon>
    </lineage>
</organism>
<feature type="non-terminal residue" evidence="1">
    <location>
        <position position="52"/>
    </location>
</feature>
<evidence type="ECO:0000313" key="2">
    <source>
        <dbReference type="Proteomes" id="UP000054359"/>
    </source>
</evidence>
<protein>
    <submittedName>
        <fullName evidence="1">Uncharacterized protein</fullName>
    </submittedName>
</protein>
<dbReference type="Proteomes" id="UP000054359">
    <property type="component" value="Unassembled WGS sequence"/>
</dbReference>
<accession>A0A087T760</accession>
<gene>
    <name evidence="1" type="ORF">X975_01776</name>
</gene>
<keyword evidence="2" id="KW-1185">Reference proteome</keyword>
<sequence length="52" mass="6235">MSEMHLPGVFHCHLWIEDLLFQNFVMIIGLFSNLYMQPWAQSSKLIYSHRPQ</sequence>
<reference evidence="1 2" key="1">
    <citation type="submission" date="2013-11" db="EMBL/GenBank/DDBJ databases">
        <title>Genome sequencing of Stegodyphus mimosarum.</title>
        <authorList>
            <person name="Bechsgaard J."/>
        </authorList>
    </citation>
    <scope>NUCLEOTIDE SEQUENCE [LARGE SCALE GENOMIC DNA]</scope>
</reference>